<dbReference type="PANTHER" id="PTHR33529">
    <property type="entry name" value="SLR0882 PROTEIN-RELATED"/>
    <property type="match status" value="1"/>
</dbReference>
<dbReference type="Pfam" id="PF03739">
    <property type="entry name" value="LptF_LptG"/>
    <property type="match status" value="1"/>
</dbReference>
<keyword evidence="2" id="KW-1003">Cell membrane</keyword>
<evidence type="ECO:0000256" key="1">
    <source>
        <dbReference type="ARBA" id="ARBA00004651"/>
    </source>
</evidence>
<organism evidence="7">
    <name type="scientific">marine sediment metagenome</name>
    <dbReference type="NCBI Taxonomy" id="412755"/>
    <lineage>
        <taxon>unclassified sequences</taxon>
        <taxon>metagenomes</taxon>
        <taxon>ecological metagenomes</taxon>
    </lineage>
</organism>
<feature type="transmembrane region" description="Helical" evidence="6">
    <location>
        <begin position="12"/>
        <end position="33"/>
    </location>
</feature>
<feature type="transmembrane region" description="Helical" evidence="6">
    <location>
        <begin position="102"/>
        <end position="121"/>
    </location>
</feature>
<dbReference type="GO" id="GO:0043190">
    <property type="term" value="C:ATP-binding cassette (ABC) transporter complex"/>
    <property type="evidence" value="ECO:0007669"/>
    <property type="project" value="TreeGrafter"/>
</dbReference>
<dbReference type="PANTHER" id="PTHR33529:SF2">
    <property type="entry name" value="LIPOPOLYSACCHARIDE EXPORT SYSTEM PERMEASE PROTEIN LPTG"/>
    <property type="match status" value="1"/>
</dbReference>
<keyword evidence="5 6" id="KW-0472">Membrane</keyword>
<accession>A0A0F8X144</accession>
<evidence type="ECO:0000313" key="7">
    <source>
        <dbReference type="EMBL" id="KKK54525.1"/>
    </source>
</evidence>
<evidence type="ECO:0008006" key="8">
    <source>
        <dbReference type="Google" id="ProtNLM"/>
    </source>
</evidence>
<evidence type="ECO:0000256" key="6">
    <source>
        <dbReference type="SAM" id="Phobius"/>
    </source>
</evidence>
<feature type="non-terminal residue" evidence="7">
    <location>
        <position position="191"/>
    </location>
</feature>
<name>A0A0F8X144_9ZZZZ</name>
<comment type="caution">
    <text evidence="7">The sequence shown here is derived from an EMBL/GenBank/DDBJ whole genome shotgun (WGS) entry which is preliminary data.</text>
</comment>
<reference evidence="7" key="1">
    <citation type="journal article" date="2015" name="Nature">
        <title>Complex archaea that bridge the gap between prokaryotes and eukaryotes.</title>
        <authorList>
            <person name="Spang A."/>
            <person name="Saw J.H."/>
            <person name="Jorgensen S.L."/>
            <person name="Zaremba-Niedzwiedzka K."/>
            <person name="Martijn J."/>
            <person name="Lind A.E."/>
            <person name="van Eijk R."/>
            <person name="Schleper C."/>
            <person name="Guy L."/>
            <person name="Ettema T.J."/>
        </authorList>
    </citation>
    <scope>NUCLEOTIDE SEQUENCE</scope>
</reference>
<protein>
    <recommendedName>
        <fullName evidence="8">LptF/LptG family permease</fullName>
    </recommendedName>
</protein>
<proteinExistence type="predicted"/>
<dbReference type="InterPro" id="IPR005495">
    <property type="entry name" value="LptG/LptF_permease"/>
</dbReference>
<dbReference type="GO" id="GO:0015920">
    <property type="term" value="P:lipopolysaccharide transport"/>
    <property type="evidence" value="ECO:0007669"/>
    <property type="project" value="TreeGrafter"/>
</dbReference>
<sequence>MKTNYSIIYSYIIKEFLISFVVAFLFFFFIFFINQLLLMAEEIFSKKVPFGDVVLFIFFSLPAIVAIAFPFASLVGSLMCIGRLSADNEIMALKSSGVSVFYLLKPVIVIGLIFSMLLFFFSEAIVPITMGKANQIWLREVRKELAVISKEKNIWIKGNRSITHIAYFNPKIITVYGITLYQFDEKFRLIR</sequence>
<keyword evidence="4 6" id="KW-1133">Transmembrane helix</keyword>
<evidence type="ECO:0000256" key="5">
    <source>
        <dbReference type="ARBA" id="ARBA00023136"/>
    </source>
</evidence>
<comment type="subcellular location">
    <subcellularLocation>
        <location evidence="1">Cell membrane</location>
        <topology evidence="1">Multi-pass membrane protein</topology>
    </subcellularLocation>
</comment>
<evidence type="ECO:0000256" key="2">
    <source>
        <dbReference type="ARBA" id="ARBA00022475"/>
    </source>
</evidence>
<feature type="transmembrane region" description="Helical" evidence="6">
    <location>
        <begin position="53"/>
        <end position="81"/>
    </location>
</feature>
<evidence type="ECO:0000256" key="3">
    <source>
        <dbReference type="ARBA" id="ARBA00022692"/>
    </source>
</evidence>
<dbReference type="EMBL" id="LAZR01065951">
    <property type="protein sequence ID" value="KKK54525.1"/>
    <property type="molecule type" value="Genomic_DNA"/>
</dbReference>
<dbReference type="AlphaFoldDB" id="A0A0F8X144"/>
<keyword evidence="3 6" id="KW-0812">Transmembrane</keyword>
<evidence type="ECO:0000256" key="4">
    <source>
        <dbReference type="ARBA" id="ARBA00022989"/>
    </source>
</evidence>
<gene>
    <name evidence="7" type="ORF">LCGC14_3083840</name>
</gene>